<evidence type="ECO:0000256" key="5">
    <source>
        <dbReference type="ARBA" id="ARBA00020076"/>
    </source>
</evidence>
<dbReference type="Pfam" id="PF01127">
    <property type="entry name" value="Sdh_cyt"/>
    <property type="match status" value="1"/>
</dbReference>
<feature type="transmembrane region" description="Helical" evidence="13">
    <location>
        <begin position="103"/>
        <end position="127"/>
    </location>
</feature>
<evidence type="ECO:0000256" key="3">
    <source>
        <dbReference type="ARBA" id="ARBA00004370"/>
    </source>
</evidence>
<dbReference type="NCBIfam" id="TIGR02970">
    <property type="entry name" value="succ_dehyd_cytB"/>
    <property type="match status" value="1"/>
</dbReference>
<comment type="function">
    <text evidence="2">Membrane-anchoring subunit of succinate dehydrogenase (SDH).</text>
</comment>
<sequence length="130" mass="14249">MTTARPRPRSPDIQIYRPQLTSVLSILHRMTGVVLSVGSVLLVTWMVAVAAGGDTYALADRWLRSWLGIVLLVGWTFALFYHLCNGIRHLAWDLNFGFELGSIYRSGWAVVAVSVILTVATWTFGLAGGG</sequence>
<comment type="subunit">
    <text evidence="12">Part of an enzyme complex containing four subunits: a flavoprotein, an iron-sulfur protein, plus two membrane-anchoring proteins, SdhC and SdhD. The complex can form homotrimers.</text>
</comment>
<keyword evidence="6" id="KW-0349">Heme</keyword>
<dbReference type="RefSeq" id="WP_377338494.1">
    <property type="nucleotide sequence ID" value="NZ_JALBWS010000015.1"/>
</dbReference>
<evidence type="ECO:0000313" key="15">
    <source>
        <dbReference type="Proteomes" id="UP001596018"/>
    </source>
</evidence>
<evidence type="ECO:0000256" key="13">
    <source>
        <dbReference type="SAM" id="Phobius"/>
    </source>
</evidence>
<comment type="similarity">
    <text evidence="4">Belongs to the cytochrome b560 family.</text>
</comment>
<evidence type="ECO:0000256" key="8">
    <source>
        <dbReference type="ARBA" id="ARBA00022723"/>
    </source>
</evidence>
<comment type="subcellular location">
    <subcellularLocation>
        <location evidence="3">Membrane</location>
    </subcellularLocation>
</comment>
<keyword evidence="9 13" id="KW-1133">Transmembrane helix</keyword>
<evidence type="ECO:0000256" key="2">
    <source>
        <dbReference type="ARBA" id="ARBA00004050"/>
    </source>
</evidence>
<dbReference type="Proteomes" id="UP001596018">
    <property type="component" value="Unassembled WGS sequence"/>
</dbReference>
<reference evidence="15" key="1">
    <citation type="journal article" date="2019" name="Int. J. Syst. Evol. Microbiol.">
        <title>The Global Catalogue of Microorganisms (GCM) 10K type strain sequencing project: providing services to taxonomists for standard genome sequencing and annotation.</title>
        <authorList>
            <consortium name="The Broad Institute Genomics Platform"/>
            <consortium name="The Broad Institute Genome Sequencing Center for Infectious Disease"/>
            <person name="Wu L."/>
            <person name="Ma J."/>
        </authorList>
    </citation>
    <scope>NUCLEOTIDE SEQUENCE [LARGE SCALE GENOMIC DNA]</scope>
    <source>
        <strain evidence="15">KACC 12822</strain>
    </source>
</reference>
<dbReference type="SUPFAM" id="SSF81343">
    <property type="entry name" value="Fumarate reductase respiratory complex transmembrane subunits"/>
    <property type="match status" value="1"/>
</dbReference>
<dbReference type="InterPro" id="IPR014314">
    <property type="entry name" value="Succ_DH_cytb556"/>
</dbReference>
<keyword evidence="11 13" id="KW-0472">Membrane</keyword>
<evidence type="ECO:0000313" key="14">
    <source>
        <dbReference type="EMBL" id="MFC5439146.1"/>
    </source>
</evidence>
<organism evidence="14 15">
    <name type="scientific">Rhodanobacter ginsenosidimutans</name>
    <dbReference type="NCBI Taxonomy" id="490571"/>
    <lineage>
        <taxon>Bacteria</taxon>
        <taxon>Pseudomonadati</taxon>
        <taxon>Pseudomonadota</taxon>
        <taxon>Gammaproteobacteria</taxon>
        <taxon>Lysobacterales</taxon>
        <taxon>Rhodanobacteraceae</taxon>
        <taxon>Rhodanobacter</taxon>
    </lineage>
</organism>
<dbReference type="InterPro" id="IPR000701">
    <property type="entry name" value="SuccDH_FuR_B_TM-su"/>
</dbReference>
<accession>A0ABW0JU31</accession>
<evidence type="ECO:0000256" key="9">
    <source>
        <dbReference type="ARBA" id="ARBA00022989"/>
    </source>
</evidence>
<keyword evidence="10" id="KW-0408">Iron</keyword>
<gene>
    <name evidence="14" type="primary">sdhC</name>
    <name evidence="14" type="ORF">ACFPK0_03850</name>
</gene>
<evidence type="ECO:0000256" key="6">
    <source>
        <dbReference type="ARBA" id="ARBA00022617"/>
    </source>
</evidence>
<evidence type="ECO:0000256" key="4">
    <source>
        <dbReference type="ARBA" id="ARBA00007244"/>
    </source>
</evidence>
<keyword evidence="7 13" id="KW-0812">Transmembrane</keyword>
<feature type="transmembrane region" description="Helical" evidence="13">
    <location>
        <begin position="26"/>
        <end position="51"/>
    </location>
</feature>
<dbReference type="PIRSF" id="PIRSF000178">
    <property type="entry name" value="SDH_cyt_b560"/>
    <property type="match status" value="1"/>
</dbReference>
<evidence type="ECO:0000256" key="7">
    <source>
        <dbReference type="ARBA" id="ARBA00022692"/>
    </source>
</evidence>
<keyword evidence="8" id="KW-0479">Metal-binding</keyword>
<dbReference type="EMBL" id="JBHSMM010000001">
    <property type="protein sequence ID" value="MFC5439146.1"/>
    <property type="molecule type" value="Genomic_DNA"/>
</dbReference>
<keyword evidence="15" id="KW-1185">Reference proteome</keyword>
<dbReference type="CDD" id="cd03499">
    <property type="entry name" value="SQR_TypeC_SdhC"/>
    <property type="match status" value="1"/>
</dbReference>
<evidence type="ECO:0000256" key="11">
    <source>
        <dbReference type="ARBA" id="ARBA00023136"/>
    </source>
</evidence>
<dbReference type="PANTHER" id="PTHR10978">
    <property type="entry name" value="SUCCINATE DEHYDROGENASE CYTOCHROME B560 SUBUNIT"/>
    <property type="match status" value="1"/>
</dbReference>
<dbReference type="PANTHER" id="PTHR10978:SF5">
    <property type="entry name" value="SUCCINATE DEHYDROGENASE CYTOCHROME B560 SUBUNIT, MITOCHONDRIAL"/>
    <property type="match status" value="1"/>
</dbReference>
<feature type="transmembrane region" description="Helical" evidence="13">
    <location>
        <begin position="63"/>
        <end position="83"/>
    </location>
</feature>
<evidence type="ECO:0000256" key="1">
    <source>
        <dbReference type="ARBA" id="ARBA00001971"/>
    </source>
</evidence>
<dbReference type="InterPro" id="IPR034804">
    <property type="entry name" value="SQR/QFR_C/D"/>
</dbReference>
<evidence type="ECO:0000256" key="10">
    <source>
        <dbReference type="ARBA" id="ARBA00023004"/>
    </source>
</evidence>
<name>A0ABW0JU31_9GAMM</name>
<proteinExistence type="inferred from homology"/>
<comment type="cofactor">
    <cofactor evidence="1">
        <name>heme</name>
        <dbReference type="ChEBI" id="CHEBI:30413"/>
    </cofactor>
</comment>
<protein>
    <recommendedName>
        <fullName evidence="5">Succinate dehydrogenase cytochrome b556 subunit</fullName>
    </recommendedName>
</protein>
<comment type="caution">
    <text evidence="14">The sequence shown here is derived from an EMBL/GenBank/DDBJ whole genome shotgun (WGS) entry which is preliminary data.</text>
</comment>
<dbReference type="Gene3D" id="1.20.1300.10">
    <property type="entry name" value="Fumarate reductase/succinate dehydrogenase, transmembrane subunit"/>
    <property type="match status" value="1"/>
</dbReference>
<evidence type="ECO:0000256" key="12">
    <source>
        <dbReference type="ARBA" id="ARBA00025912"/>
    </source>
</evidence>